<evidence type="ECO:0000256" key="13">
    <source>
        <dbReference type="ARBA" id="ARBA00029922"/>
    </source>
</evidence>
<dbReference type="Gene3D" id="1.10.800.10">
    <property type="entry name" value="Aromatic amino acid hydroxylase"/>
    <property type="match status" value="1"/>
</dbReference>
<dbReference type="PROSITE" id="PS00858">
    <property type="entry name" value="PREPHENATE_DEHYDR_2"/>
    <property type="match status" value="1"/>
</dbReference>
<keyword evidence="8" id="KW-0560">Oxidoreductase</keyword>
<comment type="caution">
    <text evidence="18">The sequence shown here is derived from an EMBL/GenBank/DDBJ whole genome shotgun (WGS) entry which is preliminary data.</text>
</comment>
<accession>A0A8H7RUL7</accession>
<evidence type="ECO:0000256" key="4">
    <source>
        <dbReference type="ARBA" id="ARBA00009712"/>
    </source>
</evidence>
<dbReference type="InterPro" id="IPR000740">
    <property type="entry name" value="GrpE"/>
</dbReference>
<organism evidence="18 19">
    <name type="scientific">Circinella minor</name>
    <dbReference type="NCBI Taxonomy" id="1195481"/>
    <lineage>
        <taxon>Eukaryota</taxon>
        <taxon>Fungi</taxon>
        <taxon>Fungi incertae sedis</taxon>
        <taxon>Mucoromycota</taxon>
        <taxon>Mucoromycotina</taxon>
        <taxon>Mucoromycetes</taxon>
        <taxon>Mucorales</taxon>
        <taxon>Lichtheimiaceae</taxon>
        <taxon>Circinella</taxon>
    </lineage>
</organism>
<comment type="similarity">
    <text evidence="3">Belongs to the GrpE family.</text>
</comment>
<reference evidence="18 19" key="1">
    <citation type="submission" date="2020-12" db="EMBL/GenBank/DDBJ databases">
        <title>Metabolic potential, ecology and presence of endohyphal bacteria is reflected in genomic diversity of Mucoromycotina.</title>
        <authorList>
            <person name="Muszewska A."/>
            <person name="Okrasinska A."/>
            <person name="Steczkiewicz K."/>
            <person name="Drgas O."/>
            <person name="Orlowska M."/>
            <person name="Perlinska-Lenart U."/>
            <person name="Aleksandrzak-Piekarczyk T."/>
            <person name="Szatraj K."/>
            <person name="Zielenkiewicz U."/>
            <person name="Pilsyk S."/>
            <person name="Malc E."/>
            <person name="Mieczkowski P."/>
            <person name="Kruszewska J.S."/>
            <person name="Biernat P."/>
            <person name="Pawlowska J."/>
        </authorList>
    </citation>
    <scope>NUCLEOTIDE SEQUENCE [LARGE SCALE GENOMIC DNA]</scope>
    <source>
        <strain evidence="18 19">CBS 142.35</strain>
    </source>
</reference>
<evidence type="ECO:0000256" key="11">
    <source>
        <dbReference type="ARBA" id="ARBA00023186"/>
    </source>
</evidence>
<dbReference type="CDD" id="cd00446">
    <property type="entry name" value="GrpE"/>
    <property type="match status" value="1"/>
</dbReference>
<dbReference type="GO" id="GO:0006559">
    <property type="term" value="P:L-phenylalanine catabolic process"/>
    <property type="evidence" value="ECO:0007669"/>
    <property type="project" value="UniProtKB-UniPathway"/>
</dbReference>
<keyword evidence="15" id="KW-0175">Coiled coil</keyword>
<dbReference type="InterPro" id="IPR036329">
    <property type="entry name" value="Aro-AA_hydroxylase_C_sf"/>
</dbReference>
<proteinExistence type="inferred from homology"/>
<evidence type="ECO:0000256" key="3">
    <source>
        <dbReference type="ARBA" id="ARBA00009054"/>
    </source>
</evidence>
<keyword evidence="10" id="KW-0503">Monooxygenase</keyword>
<dbReference type="PANTHER" id="PTHR11473">
    <property type="entry name" value="AROMATIC AMINO ACID HYDROXYLASE"/>
    <property type="match status" value="1"/>
</dbReference>
<evidence type="ECO:0000256" key="7">
    <source>
        <dbReference type="ARBA" id="ARBA00022723"/>
    </source>
</evidence>
<evidence type="ECO:0000256" key="9">
    <source>
        <dbReference type="ARBA" id="ARBA00023004"/>
    </source>
</evidence>
<dbReference type="CDD" id="cd03347">
    <property type="entry name" value="eu_PheOH"/>
    <property type="match status" value="1"/>
</dbReference>
<dbReference type="EMBL" id="JAEPRB010000289">
    <property type="protein sequence ID" value="KAG2217562.1"/>
    <property type="molecule type" value="Genomic_DNA"/>
</dbReference>
<keyword evidence="11" id="KW-0143">Chaperone</keyword>
<feature type="domain" description="Biopterin-dependent aromatic amino acid hydroxylase family profile" evidence="16">
    <location>
        <begin position="284"/>
        <end position="630"/>
    </location>
</feature>
<keyword evidence="9 14" id="KW-0408">Iron</keyword>
<evidence type="ECO:0000256" key="10">
    <source>
        <dbReference type="ARBA" id="ARBA00023033"/>
    </source>
</evidence>
<sequence>MLRNLWSVRVQSRSLMPTLHCAKRSYATPTSELLEERDKKLNELNEAVQRCMADKKTLEERSAKEVATQRDYAIQKFAKDLLDTVDVLGMAKASIPADFHAKESIKKHTPEEIIDKMTNLYTGMTMTENELLKTLKRHGLEKVDLQLGQKFDKAKAQSVLSKEIPDQPAGTIFTINKPGYALRNRILRLGQVGVVAEKRTFASHVPIKTDGSKTTLCFSINDKVGALEDCLATIKAMDISLTRIESRPSRTEEWDYDFFVDLNARDGTQVNKVVDGLRQHTTDVRILGPDGVQDSVPWFPRKMSDLDTFSEKVLEMGEELSSDHPGANDPAYRARRADITRMAKAFRTGDPVPRVDYTPEENAAWGQVYNRLTQMYKTHACREHQYVFPLLEQNCGYSDKEIPQLETVSRFLKDCTGFQIRPVMGLLTSRDFLNAFAFRVFHSTQYIRHPSKPFYTPEPDVCHELLGHAPLFANPDFADFSQEIGLASLGASDEDVKKLATIFWFTAEFGVCRQGDELKAYGAGLLSSFGELEYCLSDKPEHRPFEPEKTAITEYPITTFQPVYYVADSFKDAQEKVRDFASRMNRPFSVRYNALTQSIEVLDSKDKVVRFAKSIRDDMKTLTTVIESLH</sequence>
<evidence type="ECO:0000256" key="5">
    <source>
        <dbReference type="ARBA" id="ARBA00011995"/>
    </source>
</evidence>
<dbReference type="GO" id="GO:0051087">
    <property type="term" value="F:protein-folding chaperone binding"/>
    <property type="evidence" value="ECO:0007669"/>
    <property type="project" value="InterPro"/>
</dbReference>
<dbReference type="Proteomes" id="UP000646827">
    <property type="component" value="Unassembled WGS sequence"/>
</dbReference>
<dbReference type="CDD" id="cd04905">
    <property type="entry name" value="ACT_CM-PDT"/>
    <property type="match status" value="1"/>
</dbReference>
<protein>
    <recommendedName>
        <fullName evidence="6">GrpE protein homolog, mitochondrial</fullName>
        <ecNumber evidence="5">1.14.16.1</ecNumber>
    </recommendedName>
    <alternativeName>
        <fullName evidence="13">Phe-4-monooxygenase</fullName>
    </alternativeName>
</protein>
<dbReference type="InterPro" id="IPR009012">
    <property type="entry name" value="GrpE_head"/>
</dbReference>
<evidence type="ECO:0000256" key="6">
    <source>
        <dbReference type="ARBA" id="ARBA00014521"/>
    </source>
</evidence>
<comment type="similarity">
    <text evidence="4">Belongs to the biopterin-dependent aromatic amino acid hydroxylase family.</text>
</comment>
<dbReference type="InterPro" id="IPR041912">
    <property type="entry name" value="Euk_PheOH_cat"/>
</dbReference>
<dbReference type="GO" id="GO:0000774">
    <property type="term" value="F:adenyl-nucleotide exchange factor activity"/>
    <property type="evidence" value="ECO:0007669"/>
    <property type="project" value="InterPro"/>
</dbReference>
<feature type="binding site" evidence="14">
    <location>
        <position position="463"/>
    </location>
    <ligand>
        <name>Fe cation</name>
        <dbReference type="ChEBI" id="CHEBI:24875"/>
    </ligand>
</feature>
<evidence type="ECO:0000313" key="18">
    <source>
        <dbReference type="EMBL" id="KAG2217562.1"/>
    </source>
</evidence>
<dbReference type="GO" id="GO:0004664">
    <property type="term" value="F:prephenate dehydratase activity"/>
    <property type="evidence" value="ECO:0007669"/>
    <property type="project" value="InterPro"/>
</dbReference>
<comment type="pathway">
    <text evidence="2">Amino-acid degradation; L-phenylalanine degradation; acetoacetate and fumarate from L-phenylalanine: step 1/6.</text>
</comment>
<dbReference type="SUPFAM" id="SSF58014">
    <property type="entry name" value="Coiled-coil domain of nucleotide exchange factor GrpE"/>
    <property type="match status" value="1"/>
</dbReference>
<comment type="cofactor">
    <cofactor evidence="1 14">
        <name>Fe(2+)</name>
        <dbReference type="ChEBI" id="CHEBI:29033"/>
    </cofactor>
</comment>
<evidence type="ECO:0000256" key="2">
    <source>
        <dbReference type="ARBA" id="ARBA00005088"/>
    </source>
</evidence>
<dbReference type="FunFam" id="1.10.800.10:FF:000004">
    <property type="entry name" value="Tyrosine 3-monooxygenase"/>
    <property type="match status" value="1"/>
</dbReference>
<dbReference type="InterPro" id="IPR036951">
    <property type="entry name" value="ArAA_hydroxylase_sf"/>
</dbReference>
<dbReference type="SUPFAM" id="SSF51064">
    <property type="entry name" value="Head domain of nucleotide exchange factor GrpE"/>
    <property type="match status" value="1"/>
</dbReference>
<dbReference type="GO" id="GO:0009094">
    <property type="term" value="P:L-phenylalanine biosynthetic process"/>
    <property type="evidence" value="ECO:0007669"/>
    <property type="project" value="InterPro"/>
</dbReference>
<dbReference type="InterPro" id="IPR018528">
    <property type="entry name" value="Preph_deHydtase_CS"/>
</dbReference>
<feature type="binding site" evidence="14">
    <location>
        <position position="508"/>
    </location>
    <ligand>
        <name>Fe cation</name>
        <dbReference type="ChEBI" id="CHEBI:24875"/>
    </ligand>
</feature>
<dbReference type="InterPro" id="IPR013805">
    <property type="entry name" value="GrpE_CC"/>
</dbReference>
<evidence type="ECO:0000256" key="12">
    <source>
        <dbReference type="ARBA" id="ARBA00023232"/>
    </source>
</evidence>
<evidence type="ECO:0000259" key="17">
    <source>
        <dbReference type="PROSITE" id="PS51671"/>
    </source>
</evidence>
<feature type="domain" description="ACT" evidence="17">
    <location>
        <begin position="215"/>
        <end position="289"/>
    </location>
</feature>
<dbReference type="OrthoDB" id="983542at2759"/>
<dbReference type="PROSITE" id="PS51410">
    <property type="entry name" value="BH4_AAA_HYDROXYL_2"/>
    <property type="match status" value="1"/>
</dbReference>
<feature type="binding site" evidence="14">
    <location>
        <position position="468"/>
    </location>
    <ligand>
        <name>Fe cation</name>
        <dbReference type="ChEBI" id="CHEBI:24875"/>
    </ligand>
</feature>
<dbReference type="InterPro" id="IPR019774">
    <property type="entry name" value="Aromatic-AA_hydroxylase_C"/>
</dbReference>
<keyword evidence="12" id="KW-0585">Phenylalanine catabolism</keyword>
<name>A0A8H7RUL7_9FUNG</name>
<evidence type="ECO:0000256" key="14">
    <source>
        <dbReference type="PIRSR" id="PIRSR601273-2"/>
    </source>
</evidence>
<gene>
    <name evidence="18" type="ORF">INT45_006729</name>
</gene>
<dbReference type="AlphaFoldDB" id="A0A8H7RUL7"/>
<dbReference type="Gene3D" id="2.30.22.10">
    <property type="entry name" value="Head domain of nucleotide exchange factor GrpE"/>
    <property type="match status" value="1"/>
</dbReference>
<dbReference type="Gene3D" id="3.90.20.20">
    <property type="match status" value="1"/>
</dbReference>
<keyword evidence="19" id="KW-1185">Reference proteome</keyword>
<dbReference type="GO" id="GO:0042803">
    <property type="term" value="F:protein homodimerization activity"/>
    <property type="evidence" value="ECO:0007669"/>
    <property type="project" value="InterPro"/>
</dbReference>
<dbReference type="GO" id="GO:0004505">
    <property type="term" value="F:phenylalanine 4-monooxygenase activity"/>
    <property type="evidence" value="ECO:0007669"/>
    <property type="project" value="UniProtKB-EC"/>
</dbReference>
<evidence type="ECO:0000259" key="16">
    <source>
        <dbReference type="PROSITE" id="PS51410"/>
    </source>
</evidence>
<evidence type="ECO:0000313" key="19">
    <source>
        <dbReference type="Proteomes" id="UP000646827"/>
    </source>
</evidence>
<dbReference type="GO" id="GO:0005506">
    <property type="term" value="F:iron ion binding"/>
    <property type="evidence" value="ECO:0007669"/>
    <property type="project" value="InterPro"/>
</dbReference>
<dbReference type="Pfam" id="PF01025">
    <property type="entry name" value="GrpE"/>
    <property type="match status" value="1"/>
</dbReference>
<dbReference type="PANTHER" id="PTHR11473:SF24">
    <property type="entry name" value="PHENYLALANINE-4-HYDROXYLASE"/>
    <property type="match status" value="1"/>
</dbReference>
<dbReference type="PRINTS" id="PR00372">
    <property type="entry name" value="FYWHYDRXLASE"/>
</dbReference>
<dbReference type="InterPro" id="IPR045865">
    <property type="entry name" value="ACT-like_dom_sf"/>
</dbReference>
<dbReference type="GO" id="GO:0006457">
    <property type="term" value="P:protein folding"/>
    <property type="evidence" value="ECO:0007669"/>
    <property type="project" value="InterPro"/>
</dbReference>
<dbReference type="Pfam" id="PF00351">
    <property type="entry name" value="Biopterin_H"/>
    <property type="match status" value="1"/>
</dbReference>
<dbReference type="HAMAP" id="MF_01151">
    <property type="entry name" value="GrpE"/>
    <property type="match status" value="1"/>
</dbReference>
<evidence type="ECO:0000256" key="8">
    <source>
        <dbReference type="ARBA" id="ARBA00023002"/>
    </source>
</evidence>
<dbReference type="SUPFAM" id="SSF55021">
    <property type="entry name" value="ACT-like"/>
    <property type="match status" value="1"/>
</dbReference>
<dbReference type="SUPFAM" id="SSF56534">
    <property type="entry name" value="Aromatic aminoacid monoxygenases, catalytic and oligomerization domains"/>
    <property type="match status" value="1"/>
</dbReference>
<dbReference type="EC" id="1.14.16.1" evidence="5"/>
<dbReference type="InterPro" id="IPR001273">
    <property type="entry name" value="ArAA_hydroxylase"/>
</dbReference>
<dbReference type="PROSITE" id="PS51671">
    <property type="entry name" value="ACT"/>
    <property type="match status" value="1"/>
</dbReference>
<dbReference type="InterPro" id="IPR002912">
    <property type="entry name" value="ACT_dom"/>
</dbReference>
<evidence type="ECO:0000256" key="1">
    <source>
        <dbReference type="ARBA" id="ARBA00001954"/>
    </source>
</evidence>
<dbReference type="UniPathway" id="UPA00139">
    <property type="reaction ID" value="UER00337"/>
</dbReference>
<evidence type="ECO:0000256" key="15">
    <source>
        <dbReference type="SAM" id="Coils"/>
    </source>
</evidence>
<keyword evidence="7 14" id="KW-0479">Metal-binding</keyword>
<feature type="coiled-coil region" evidence="15">
    <location>
        <begin position="30"/>
        <end position="61"/>
    </location>
</feature>